<evidence type="ECO:0000313" key="3">
    <source>
        <dbReference type="Proteomes" id="UP000002051"/>
    </source>
</evidence>
<dbReference type="eggNOG" id="KOG0987">
    <property type="taxonomic scope" value="Eukaryota"/>
</dbReference>
<dbReference type="AlphaFoldDB" id="G7IX11"/>
<gene>
    <name evidence="1" type="ordered locus">MTR_3g032450</name>
</gene>
<accession>G7IX11</accession>
<keyword evidence="1" id="KW-0347">Helicase</keyword>
<evidence type="ECO:0000313" key="2">
    <source>
        <dbReference type="EnsemblPlants" id="AES69627"/>
    </source>
</evidence>
<sequence>MNLIPSDPGLPFKFMRRQFPFTFYFAMTINKSQGQSLSRVGVYLPKPVFTKGLKLLILDEDNNVFKETINVVYREVF</sequence>
<reference evidence="1 3" key="1">
    <citation type="journal article" date="2011" name="Nature">
        <title>The Medicago genome provides insight into the evolution of rhizobial symbioses.</title>
        <authorList>
            <person name="Young N.D."/>
            <person name="Debelle F."/>
            <person name="Oldroyd G.E."/>
            <person name="Geurts R."/>
            <person name="Cannon S.B."/>
            <person name="Udvardi M.K."/>
            <person name="Benedito V.A."/>
            <person name="Mayer K.F."/>
            <person name="Gouzy J."/>
            <person name="Schoof H."/>
            <person name="Van de Peer Y."/>
            <person name="Proost S."/>
            <person name="Cook D.R."/>
            <person name="Meyers B.C."/>
            <person name="Spannagl M."/>
            <person name="Cheung F."/>
            <person name="De Mita S."/>
            <person name="Krishnakumar V."/>
            <person name="Gundlach H."/>
            <person name="Zhou S."/>
            <person name="Mudge J."/>
            <person name="Bharti A.K."/>
            <person name="Murray J.D."/>
            <person name="Naoumkina M.A."/>
            <person name="Rosen B."/>
            <person name="Silverstein K.A."/>
            <person name="Tang H."/>
            <person name="Rombauts S."/>
            <person name="Zhao P.X."/>
            <person name="Zhou P."/>
            <person name="Barbe V."/>
            <person name="Bardou P."/>
            <person name="Bechner M."/>
            <person name="Bellec A."/>
            <person name="Berger A."/>
            <person name="Berges H."/>
            <person name="Bidwell S."/>
            <person name="Bisseling T."/>
            <person name="Choisne N."/>
            <person name="Couloux A."/>
            <person name="Denny R."/>
            <person name="Deshpande S."/>
            <person name="Dai X."/>
            <person name="Doyle J.J."/>
            <person name="Dudez A.M."/>
            <person name="Farmer A.D."/>
            <person name="Fouteau S."/>
            <person name="Franken C."/>
            <person name="Gibelin C."/>
            <person name="Gish J."/>
            <person name="Goldstein S."/>
            <person name="Gonzalez A.J."/>
            <person name="Green P.J."/>
            <person name="Hallab A."/>
            <person name="Hartog M."/>
            <person name="Hua A."/>
            <person name="Humphray S.J."/>
            <person name="Jeong D.H."/>
            <person name="Jing Y."/>
            <person name="Jocker A."/>
            <person name="Kenton S.M."/>
            <person name="Kim D.J."/>
            <person name="Klee K."/>
            <person name="Lai H."/>
            <person name="Lang C."/>
            <person name="Lin S."/>
            <person name="Macmil S.L."/>
            <person name="Magdelenat G."/>
            <person name="Matthews L."/>
            <person name="McCorrison J."/>
            <person name="Monaghan E.L."/>
            <person name="Mun J.H."/>
            <person name="Najar F.Z."/>
            <person name="Nicholson C."/>
            <person name="Noirot C."/>
            <person name="O'Bleness M."/>
            <person name="Paule C.R."/>
            <person name="Poulain J."/>
            <person name="Prion F."/>
            <person name="Qin B."/>
            <person name="Qu C."/>
            <person name="Retzel E.F."/>
            <person name="Riddle C."/>
            <person name="Sallet E."/>
            <person name="Samain S."/>
            <person name="Samson N."/>
            <person name="Sanders I."/>
            <person name="Saurat O."/>
            <person name="Scarpelli C."/>
            <person name="Schiex T."/>
            <person name="Segurens B."/>
            <person name="Severin A.J."/>
            <person name="Sherrier D.J."/>
            <person name="Shi R."/>
            <person name="Sims S."/>
            <person name="Singer S.R."/>
            <person name="Sinharoy S."/>
            <person name="Sterck L."/>
            <person name="Viollet A."/>
            <person name="Wang B.B."/>
            <person name="Wang K."/>
            <person name="Wang M."/>
            <person name="Wang X."/>
            <person name="Warfsmann J."/>
            <person name="Weissenbach J."/>
            <person name="White D.D."/>
            <person name="White J.D."/>
            <person name="Wiley G.B."/>
            <person name="Wincker P."/>
            <person name="Xing Y."/>
            <person name="Yang L."/>
            <person name="Yao Z."/>
            <person name="Ying F."/>
            <person name="Zhai J."/>
            <person name="Zhou L."/>
            <person name="Zuber A."/>
            <person name="Denarie J."/>
            <person name="Dixon R.A."/>
            <person name="May G.D."/>
            <person name="Schwartz D.C."/>
            <person name="Rogers J."/>
            <person name="Quetier F."/>
            <person name="Town C.D."/>
            <person name="Roe B.A."/>
        </authorList>
    </citation>
    <scope>NUCLEOTIDE SEQUENCE [LARGE SCALE GENOMIC DNA]</scope>
    <source>
        <strain evidence="1">A17</strain>
        <strain evidence="2 3">cv. Jemalong A17</strain>
    </source>
</reference>
<dbReference type="Proteomes" id="UP000002051">
    <property type="component" value="Chromosome 3"/>
</dbReference>
<evidence type="ECO:0000313" key="1">
    <source>
        <dbReference type="EMBL" id="AES69627.1"/>
    </source>
</evidence>
<proteinExistence type="predicted"/>
<keyword evidence="1" id="KW-0547">Nucleotide-binding</keyword>
<dbReference type="PaxDb" id="3880-AES69627"/>
<dbReference type="InterPro" id="IPR027417">
    <property type="entry name" value="P-loop_NTPase"/>
</dbReference>
<keyword evidence="3" id="KW-1185">Reference proteome</keyword>
<organism evidence="1 3">
    <name type="scientific">Medicago truncatula</name>
    <name type="common">Barrel medic</name>
    <name type="synonym">Medicago tribuloides</name>
    <dbReference type="NCBI Taxonomy" id="3880"/>
    <lineage>
        <taxon>Eukaryota</taxon>
        <taxon>Viridiplantae</taxon>
        <taxon>Streptophyta</taxon>
        <taxon>Embryophyta</taxon>
        <taxon>Tracheophyta</taxon>
        <taxon>Spermatophyta</taxon>
        <taxon>Magnoliopsida</taxon>
        <taxon>eudicotyledons</taxon>
        <taxon>Gunneridae</taxon>
        <taxon>Pentapetalae</taxon>
        <taxon>rosids</taxon>
        <taxon>fabids</taxon>
        <taxon>Fabales</taxon>
        <taxon>Fabaceae</taxon>
        <taxon>Papilionoideae</taxon>
        <taxon>50 kb inversion clade</taxon>
        <taxon>NPAAA clade</taxon>
        <taxon>Hologalegina</taxon>
        <taxon>IRL clade</taxon>
        <taxon>Trifolieae</taxon>
        <taxon>Medicago</taxon>
    </lineage>
</organism>
<dbReference type="EMBL" id="CM001219">
    <property type="protein sequence ID" value="AES69627.1"/>
    <property type="molecule type" value="Genomic_DNA"/>
</dbReference>
<dbReference type="SUPFAM" id="SSF52540">
    <property type="entry name" value="P-loop containing nucleoside triphosphate hydrolases"/>
    <property type="match status" value="1"/>
</dbReference>
<protein>
    <submittedName>
        <fullName evidence="1">PIF1 helicase</fullName>
    </submittedName>
</protein>
<reference evidence="2" key="3">
    <citation type="submission" date="2015-04" db="UniProtKB">
        <authorList>
            <consortium name="EnsemblPlants"/>
        </authorList>
    </citation>
    <scope>IDENTIFICATION</scope>
    <source>
        <strain evidence="2">cv. Jemalong A17</strain>
    </source>
</reference>
<dbReference type="STRING" id="3880.G7IX11"/>
<reference evidence="1 3" key="2">
    <citation type="journal article" date="2014" name="BMC Genomics">
        <title>An improved genome release (version Mt4.0) for the model legume Medicago truncatula.</title>
        <authorList>
            <person name="Tang H."/>
            <person name="Krishnakumar V."/>
            <person name="Bidwell S."/>
            <person name="Rosen B."/>
            <person name="Chan A."/>
            <person name="Zhou S."/>
            <person name="Gentzbittel L."/>
            <person name="Childs K.L."/>
            <person name="Yandell M."/>
            <person name="Gundlach H."/>
            <person name="Mayer K.F."/>
            <person name="Schwartz D.C."/>
            <person name="Town C.D."/>
        </authorList>
    </citation>
    <scope>GENOME REANNOTATION</scope>
    <source>
        <strain evidence="2 3">cv. Jemalong A17</strain>
    </source>
</reference>
<dbReference type="GO" id="GO:0004386">
    <property type="term" value="F:helicase activity"/>
    <property type="evidence" value="ECO:0007669"/>
    <property type="project" value="UniProtKB-KW"/>
</dbReference>
<name>G7IX11_MEDTR</name>
<dbReference type="HOGENOM" id="CLU_001324_4_6_1"/>
<keyword evidence="1" id="KW-0378">Hydrolase</keyword>
<dbReference type="EnsemblPlants" id="AES69627">
    <property type="protein sequence ID" value="AES69627"/>
    <property type="gene ID" value="MTR_3g032450"/>
</dbReference>
<keyword evidence="1" id="KW-0067">ATP-binding</keyword>
<dbReference type="PANTHER" id="PTHR23274:SF33">
    <property type="entry name" value="ANIMAL RPA1 DOMAIN PROTEIN"/>
    <property type="match status" value="1"/>
</dbReference>
<dbReference type="PANTHER" id="PTHR23274">
    <property type="entry name" value="DNA HELICASE-RELATED"/>
    <property type="match status" value="1"/>
</dbReference>